<keyword evidence="3" id="KW-1185">Reference proteome</keyword>
<name>M2NP10_BAUPA</name>
<dbReference type="AlphaFoldDB" id="M2NP10"/>
<dbReference type="GeneID" id="19110997"/>
<dbReference type="KEGG" id="bcom:BAUCODRAFT_29729"/>
<dbReference type="EMBL" id="KB445550">
    <property type="protein sequence ID" value="EMD01285.1"/>
    <property type="molecule type" value="Genomic_DNA"/>
</dbReference>
<protein>
    <submittedName>
        <fullName evidence="2">Uncharacterized protein</fullName>
    </submittedName>
</protein>
<dbReference type="RefSeq" id="XP_007672469.1">
    <property type="nucleotide sequence ID" value="XM_007674279.1"/>
</dbReference>
<accession>M2NP10</accession>
<evidence type="ECO:0000256" key="1">
    <source>
        <dbReference type="SAM" id="MobiDB-lite"/>
    </source>
</evidence>
<feature type="region of interest" description="Disordered" evidence="1">
    <location>
        <begin position="69"/>
        <end position="89"/>
    </location>
</feature>
<organism evidence="2 3">
    <name type="scientific">Baudoinia panamericana (strain UAMH 10762)</name>
    <name type="common">Angels' share fungus</name>
    <name type="synonym">Baudoinia compniacensis (strain UAMH 10762)</name>
    <dbReference type="NCBI Taxonomy" id="717646"/>
    <lineage>
        <taxon>Eukaryota</taxon>
        <taxon>Fungi</taxon>
        <taxon>Dikarya</taxon>
        <taxon>Ascomycota</taxon>
        <taxon>Pezizomycotina</taxon>
        <taxon>Dothideomycetes</taxon>
        <taxon>Dothideomycetidae</taxon>
        <taxon>Mycosphaerellales</taxon>
        <taxon>Teratosphaeriaceae</taxon>
        <taxon>Baudoinia</taxon>
    </lineage>
</organism>
<gene>
    <name evidence="2" type="ORF">BAUCODRAFT_29729</name>
</gene>
<evidence type="ECO:0000313" key="3">
    <source>
        <dbReference type="Proteomes" id="UP000011761"/>
    </source>
</evidence>
<dbReference type="HOGENOM" id="CLU_2145391_0_0_1"/>
<sequence length="112" mass="12904">MFGCCPWDGKSIRWWFGDTCLADLVRGAQVTVSDSRGPIGCCANPCSTRTKNMVRLYLLLVLPSSNWSRHSAHQRKPSTKGAYFKSREGSRQSPHLWVWCRHYEGHDSIYRR</sequence>
<evidence type="ECO:0000313" key="2">
    <source>
        <dbReference type="EMBL" id="EMD01285.1"/>
    </source>
</evidence>
<proteinExistence type="predicted"/>
<reference evidence="2 3" key="1">
    <citation type="journal article" date="2012" name="PLoS Pathog.">
        <title>Diverse lifestyles and strategies of plant pathogenesis encoded in the genomes of eighteen Dothideomycetes fungi.</title>
        <authorList>
            <person name="Ohm R.A."/>
            <person name="Feau N."/>
            <person name="Henrissat B."/>
            <person name="Schoch C.L."/>
            <person name="Horwitz B.A."/>
            <person name="Barry K.W."/>
            <person name="Condon B.J."/>
            <person name="Copeland A.C."/>
            <person name="Dhillon B."/>
            <person name="Glaser F."/>
            <person name="Hesse C.N."/>
            <person name="Kosti I."/>
            <person name="LaButti K."/>
            <person name="Lindquist E.A."/>
            <person name="Lucas S."/>
            <person name="Salamov A.A."/>
            <person name="Bradshaw R.E."/>
            <person name="Ciuffetti L."/>
            <person name="Hamelin R.C."/>
            <person name="Kema G.H.J."/>
            <person name="Lawrence C."/>
            <person name="Scott J.A."/>
            <person name="Spatafora J.W."/>
            <person name="Turgeon B.G."/>
            <person name="de Wit P.J.G.M."/>
            <person name="Zhong S."/>
            <person name="Goodwin S.B."/>
            <person name="Grigoriev I.V."/>
        </authorList>
    </citation>
    <scope>NUCLEOTIDE SEQUENCE [LARGE SCALE GENOMIC DNA]</scope>
    <source>
        <strain evidence="2 3">UAMH 10762</strain>
    </source>
</reference>
<dbReference type="Proteomes" id="UP000011761">
    <property type="component" value="Unassembled WGS sequence"/>
</dbReference>